<gene>
    <name evidence="2" type="ORF">NA57DRAFT_55229</name>
</gene>
<organism evidence="2 3">
    <name type="scientific">Rhizodiscina lignyota</name>
    <dbReference type="NCBI Taxonomy" id="1504668"/>
    <lineage>
        <taxon>Eukaryota</taxon>
        <taxon>Fungi</taxon>
        <taxon>Dikarya</taxon>
        <taxon>Ascomycota</taxon>
        <taxon>Pezizomycotina</taxon>
        <taxon>Dothideomycetes</taxon>
        <taxon>Pleosporomycetidae</taxon>
        <taxon>Aulographales</taxon>
        <taxon>Rhizodiscinaceae</taxon>
        <taxon>Rhizodiscina</taxon>
    </lineage>
</organism>
<dbReference type="OrthoDB" id="2157530at2759"/>
<evidence type="ECO:0000313" key="3">
    <source>
        <dbReference type="Proteomes" id="UP000799772"/>
    </source>
</evidence>
<keyword evidence="3" id="KW-1185">Reference proteome</keyword>
<sequence length="689" mass="78238">MPPELPTYRYRPLESDSTVRILALHRATDHSASLNCNIIHRDLETECFPHDLYEAVSYAWEGQQPCLPLVCDGTATLHITPNVDSFLRVLRRTHATRYLWVDAVCLNQTDGYEKGKQVSRMREIFRHARKAHIWLGEEAGGEADLFTSLERLARLPLDALDLYLIGSEDSIDSDDEEEEIETLCKTQVQVLDTLLRRPWFTRRWILQEVTLSRYNVVRCGMLTIRWTVFKDALSCLTLDENLNGMTTIQTSLSICTLSDRADRFKLLRKSRVRKERHTQMGGDKWRLSWRGKAGNEESLHLLDLLVEFRNSNCSDERDRVLALVGLAVDGSDFDLIAGYNVTLLEFWIMCAGQQFTKQHNVYGLHQLLSLASSFRSAEDEETLPSWVPNWASTPTYALPQYSQGLLGGVSPKSRSMATPLGRSLHCQTQFGYCGKILWTSTITPNSASLRDVYSHLLSSMIEGAATLLWHEDLITGSFQPVPLYLQHVLQRPGFTHNFIGSLDIHDKRYRNVLAECLIKSLLATLGAMCNKSFSDLKDLAEHPWITTTKVEGSEMLQIHSTVEELIADLFLQKYRNRKLCLARERHEYSRGHPPQFFRDCIVISIPTFRLNSPVSPEIDEFEALHFGIAPPRTIAEDQVFQIGRDLVEATPMGIMRSVTPVNPGGQEIPAFNSSETVGLKLSIMNRVSP</sequence>
<protein>
    <submittedName>
        <fullName evidence="2">HET-domain-containing protein</fullName>
    </submittedName>
</protein>
<dbReference type="AlphaFoldDB" id="A0A9P4M6G8"/>
<dbReference type="PANTHER" id="PTHR24148">
    <property type="entry name" value="ANKYRIN REPEAT DOMAIN-CONTAINING PROTEIN 39 HOMOLOG-RELATED"/>
    <property type="match status" value="1"/>
</dbReference>
<evidence type="ECO:0000259" key="1">
    <source>
        <dbReference type="Pfam" id="PF06985"/>
    </source>
</evidence>
<dbReference type="Pfam" id="PF06985">
    <property type="entry name" value="HET"/>
    <property type="match status" value="1"/>
</dbReference>
<comment type="caution">
    <text evidence="2">The sequence shown here is derived from an EMBL/GenBank/DDBJ whole genome shotgun (WGS) entry which is preliminary data.</text>
</comment>
<evidence type="ECO:0000313" key="2">
    <source>
        <dbReference type="EMBL" id="KAF2099253.1"/>
    </source>
</evidence>
<accession>A0A9P4M6G8</accession>
<dbReference type="InterPro" id="IPR052895">
    <property type="entry name" value="HetReg/Transcr_Mod"/>
</dbReference>
<feature type="domain" description="Heterokaryon incompatibility" evidence="1">
    <location>
        <begin position="53"/>
        <end position="208"/>
    </location>
</feature>
<dbReference type="InterPro" id="IPR010730">
    <property type="entry name" value="HET"/>
</dbReference>
<reference evidence="2" key="1">
    <citation type="journal article" date="2020" name="Stud. Mycol.">
        <title>101 Dothideomycetes genomes: a test case for predicting lifestyles and emergence of pathogens.</title>
        <authorList>
            <person name="Haridas S."/>
            <person name="Albert R."/>
            <person name="Binder M."/>
            <person name="Bloem J."/>
            <person name="Labutti K."/>
            <person name="Salamov A."/>
            <person name="Andreopoulos B."/>
            <person name="Baker S."/>
            <person name="Barry K."/>
            <person name="Bills G."/>
            <person name="Bluhm B."/>
            <person name="Cannon C."/>
            <person name="Castanera R."/>
            <person name="Culley D."/>
            <person name="Daum C."/>
            <person name="Ezra D."/>
            <person name="Gonzalez J."/>
            <person name="Henrissat B."/>
            <person name="Kuo A."/>
            <person name="Liang C."/>
            <person name="Lipzen A."/>
            <person name="Lutzoni F."/>
            <person name="Magnuson J."/>
            <person name="Mondo S."/>
            <person name="Nolan M."/>
            <person name="Ohm R."/>
            <person name="Pangilinan J."/>
            <person name="Park H.-J."/>
            <person name="Ramirez L."/>
            <person name="Alfaro M."/>
            <person name="Sun H."/>
            <person name="Tritt A."/>
            <person name="Yoshinaga Y."/>
            <person name="Zwiers L.-H."/>
            <person name="Turgeon B."/>
            <person name="Goodwin S."/>
            <person name="Spatafora J."/>
            <person name="Crous P."/>
            <person name="Grigoriev I."/>
        </authorList>
    </citation>
    <scope>NUCLEOTIDE SEQUENCE</scope>
    <source>
        <strain evidence="2">CBS 133067</strain>
    </source>
</reference>
<proteinExistence type="predicted"/>
<dbReference type="Proteomes" id="UP000799772">
    <property type="component" value="Unassembled WGS sequence"/>
</dbReference>
<dbReference type="PANTHER" id="PTHR24148:SF64">
    <property type="entry name" value="HETEROKARYON INCOMPATIBILITY DOMAIN-CONTAINING PROTEIN"/>
    <property type="match status" value="1"/>
</dbReference>
<name>A0A9P4M6G8_9PEZI</name>
<dbReference type="EMBL" id="ML978125">
    <property type="protein sequence ID" value="KAF2099253.1"/>
    <property type="molecule type" value="Genomic_DNA"/>
</dbReference>